<dbReference type="Pfam" id="PF04278">
    <property type="entry name" value="Tic22"/>
    <property type="match status" value="1"/>
</dbReference>
<dbReference type="EMBL" id="SRRZ01000035">
    <property type="protein sequence ID" value="NQE34612.1"/>
    <property type="molecule type" value="Genomic_DNA"/>
</dbReference>
<dbReference type="PANTHER" id="PTHR33926:SF4">
    <property type="entry name" value="PROTEIN TIC 22, CHLOROPLASTIC"/>
    <property type="match status" value="1"/>
</dbReference>
<feature type="compositionally biased region" description="Polar residues" evidence="1">
    <location>
        <begin position="284"/>
        <end position="293"/>
    </location>
</feature>
<protein>
    <recommendedName>
        <fullName evidence="4">Tic22 family protein</fullName>
    </recommendedName>
</protein>
<evidence type="ECO:0000313" key="2">
    <source>
        <dbReference type="EMBL" id="NQE34612.1"/>
    </source>
</evidence>
<keyword evidence="3" id="KW-1185">Reference proteome</keyword>
<reference evidence="2 3" key="1">
    <citation type="journal article" date="2020" name="Sci. Rep.">
        <title>A novel cyanobacterial geosmin producer, revising GeoA distribution and dispersion patterns in Bacteria.</title>
        <authorList>
            <person name="Churro C."/>
            <person name="Semedo-Aguiar A.P."/>
            <person name="Silva A.D."/>
            <person name="Pereira-Leal J.B."/>
            <person name="Leite R.B."/>
        </authorList>
    </citation>
    <scope>NUCLEOTIDE SEQUENCE [LARGE SCALE GENOMIC DNA]</scope>
    <source>
        <strain evidence="2 3">IPMA8</strain>
    </source>
</reference>
<sequence length="317" mass="33970">MKTQAVFADRVKARVFALMCFRIAPDGKNMKSLVRLGAILGIVGSALLGPSPIGKMSALALPEPQILEKLRSVPVFTITDAQGAPLIASVPKQGQGQTGNASVAGIFISQKDAQAFVDQLKTKNPQLAASVRVMPVSLGEIYQLTQANKGKPEEVQFAFVPAPVQVQSAKTVLQQTGQQVNEFNGVPLFLARGGAENGYLTIQRGQQEVIPLFFNKEDLQGMVDRFKQQQPNVTAAIKIEVVNLESVLEALRTENDPFLTQMILIPSRESLEFVRSLQPAGAGQNPQLAPNQTRPAPASPAPARPAPASPAPARPTR</sequence>
<feature type="region of interest" description="Disordered" evidence="1">
    <location>
        <begin position="276"/>
        <end position="317"/>
    </location>
</feature>
<dbReference type="InterPro" id="IPR007378">
    <property type="entry name" value="Tic22-like"/>
</dbReference>
<gene>
    <name evidence="2" type="ORF">E5S67_02340</name>
</gene>
<proteinExistence type="predicted"/>
<name>A0ABX2CW30_9CYAN</name>
<organism evidence="2 3">
    <name type="scientific">Microcoleus asticus IPMA8</name>
    <dbReference type="NCBI Taxonomy" id="2563858"/>
    <lineage>
        <taxon>Bacteria</taxon>
        <taxon>Bacillati</taxon>
        <taxon>Cyanobacteriota</taxon>
        <taxon>Cyanophyceae</taxon>
        <taxon>Oscillatoriophycideae</taxon>
        <taxon>Oscillatoriales</taxon>
        <taxon>Microcoleaceae</taxon>
        <taxon>Microcoleus</taxon>
        <taxon>Microcoleus asticus</taxon>
    </lineage>
</organism>
<evidence type="ECO:0000313" key="3">
    <source>
        <dbReference type="Proteomes" id="UP000702425"/>
    </source>
</evidence>
<accession>A0ABX2CW30</accession>
<dbReference type="PANTHER" id="PTHR33926">
    <property type="entry name" value="PROTEIN TIC 22, CHLOROPLASTIC"/>
    <property type="match status" value="1"/>
</dbReference>
<dbReference type="Proteomes" id="UP000702425">
    <property type="component" value="Unassembled WGS sequence"/>
</dbReference>
<evidence type="ECO:0000256" key="1">
    <source>
        <dbReference type="SAM" id="MobiDB-lite"/>
    </source>
</evidence>
<dbReference type="Gene3D" id="3.40.1350.100">
    <property type="match status" value="2"/>
</dbReference>
<comment type="caution">
    <text evidence="2">The sequence shown here is derived from an EMBL/GenBank/DDBJ whole genome shotgun (WGS) entry which is preliminary data.</text>
</comment>
<evidence type="ECO:0008006" key="4">
    <source>
        <dbReference type="Google" id="ProtNLM"/>
    </source>
</evidence>
<feature type="compositionally biased region" description="Pro residues" evidence="1">
    <location>
        <begin position="297"/>
        <end position="317"/>
    </location>
</feature>